<dbReference type="RefSeq" id="WP_015207937.1">
    <property type="nucleotide sequence ID" value="NC_019757.1"/>
</dbReference>
<dbReference type="PATRIC" id="fig|56107.3.peg.2727"/>
<dbReference type="AlphaFoldDB" id="K9WWV8"/>
<dbReference type="PANTHER" id="PTHR43065">
    <property type="entry name" value="SENSOR HISTIDINE KINASE"/>
    <property type="match status" value="1"/>
</dbReference>
<dbReference type="InterPro" id="IPR036097">
    <property type="entry name" value="HisK_dim/P_sf"/>
</dbReference>
<name>K9WWV8_9NOST</name>
<dbReference type="Proteomes" id="UP000010475">
    <property type="component" value="Chromosome"/>
</dbReference>
<dbReference type="Gene3D" id="3.30.450.20">
    <property type="entry name" value="PAS domain"/>
    <property type="match status" value="2"/>
</dbReference>
<dbReference type="InterPro" id="IPR003661">
    <property type="entry name" value="HisK_dim/P_dom"/>
</dbReference>
<proteinExistence type="predicted"/>
<protein>
    <recommendedName>
        <fullName evidence="3">histidine kinase</fullName>
        <ecNumber evidence="3">2.7.13.3</ecNumber>
    </recommendedName>
</protein>
<dbReference type="SUPFAM" id="SSF47384">
    <property type="entry name" value="Homodimeric domain of signal transducing histidine kinase"/>
    <property type="match status" value="1"/>
</dbReference>
<evidence type="ECO:0000256" key="7">
    <source>
        <dbReference type="ARBA" id="ARBA00022777"/>
    </source>
</evidence>
<dbReference type="Pfam" id="PF02743">
    <property type="entry name" value="dCache_1"/>
    <property type="match status" value="1"/>
</dbReference>
<dbReference type="Gene3D" id="3.30.565.10">
    <property type="entry name" value="Histidine kinase-like ATPase, C-terminal domain"/>
    <property type="match status" value="1"/>
</dbReference>
<dbReference type="HOGENOM" id="CLU_000445_114_39_3"/>
<dbReference type="STRING" id="56107.Cylst_2468"/>
<keyword evidence="4" id="KW-1003">Cell membrane</keyword>
<keyword evidence="5" id="KW-0597">Phosphoprotein</keyword>
<evidence type="ECO:0000256" key="11">
    <source>
        <dbReference type="SAM" id="Coils"/>
    </source>
</evidence>
<feature type="domain" description="Histidine kinase" evidence="13">
    <location>
        <begin position="393"/>
        <end position="655"/>
    </location>
</feature>
<keyword evidence="7 14" id="KW-0418">Kinase</keyword>
<dbReference type="EMBL" id="CP003642">
    <property type="protein sequence ID" value="AFZ24683.1"/>
    <property type="molecule type" value="Genomic_DNA"/>
</dbReference>
<dbReference type="InterPro" id="IPR003594">
    <property type="entry name" value="HATPase_dom"/>
</dbReference>
<comment type="catalytic activity">
    <reaction evidence="1">
        <text>ATP + protein L-histidine = ADP + protein N-phospho-L-histidine.</text>
        <dbReference type="EC" id="2.7.13.3"/>
    </reaction>
</comment>
<keyword evidence="15" id="KW-1185">Reference proteome</keyword>
<evidence type="ECO:0000256" key="12">
    <source>
        <dbReference type="SAM" id="Phobius"/>
    </source>
</evidence>
<dbReference type="InterPro" id="IPR036890">
    <property type="entry name" value="HATPase_C_sf"/>
</dbReference>
<organism evidence="14 15">
    <name type="scientific">Cylindrospermum stagnale PCC 7417</name>
    <dbReference type="NCBI Taxonomy" id="56107"/>
    <lineage>
        <taxon>Bacteria</taxon>
        <taxon>Bacillati</taxon>
        <taxon>Cyanobacteriota</taxon>
        <taxon>Cyanophyceae</taxon>
        <taxon>Nostocales</taxon>
        <taxon>Nostocaceae</taxon>
        <taxon>Cylindrospermum</taxon>
    </lineage>
</organism>
<dbReference type="SUPFAM" id="SSF103190">
    <property type="entry name" value="Sensory domain-like"/>
    <property type="match status" value="1"/>
</dbReference>
<keyword evidence="7 14" id="KW-0808">Transferase</keyword>
<dbReference type="EC" id="2.7.13.3" evidence="3"/>
<reference evidence="14 15" key="1">
    <citation type="submission" date="2012-06" db="EMBL/GenBank/DDBJ databases">
        <title>Finished chromosome of genome of Cylindrospermum stagnale PCC 7417.</title>
        <authorList>
            <consortium name="US DOE Joint Genome Institute"/>
            <person name="Gugger M."/>
            <person name="Coursin T."/>
            <person name="Rippka R."/>
            <person name="Tandeau De Marsac N."/>
            <person name="Huntemann M."/>
            <person name="Wei C.-L."/>
            <person name="Han J."/>
            <person name="Detter J.C."/>
            <person name="Han C."/>
            <person name="Tapia R."/>
            <person name="Chen A."/>
            <person name="Kyrpides N."/>
            <person name="Mavromatis K."/>
            <person name="Markowitz V."/>
            <person name="Szeto E."/>
            <person name="Ivanova N."/>
            <person name="Pagani I."/>
            <person name="Pati A."/>
            <person name="Goodwin L."/>
            <person name="Nordberg H.P."/>
            <person name="Cantor M.N."/>
            <person name="Hua S.X."/>
            <person name="Woyke T."/>
            <person name="Kerfeld C.A."/>
        </authorList>
    </citation>
    <scope>NUCLEOTIDE SEQUENCE [LARGE SCALE GENOMIC DNA]</scope>
    <source>
        <strain evidence="14 15">PCC 7417</strain>
    </source>
</reference>
<dbReference type="PANTHER" id="PTHR43065:SF50">
    <property type="entry name" value="HISTIDINE KINASE"/>
    <property type="match status" value="1"/>
</dbReference>
<comment type="subcellular location">
    <subcellularLocation>
        <location evidence="2">Cell membrane</location>
        <topology evidence="2">Multi-pass membrane protein</topology>
    </subcellularLocation>
</comment>
<evidence type="ECO:0000256" key="2">
    <source>
        <dbReference type="ARBA" id="ARBA00004651"/>
    </source>
</evidence>
<keyword evidence="9" id="KW-0902">Two-component regulatory system</keyword>
<feature type="coiled-coil region" evidence="11">
    <location>
        <begin position="350"/>
        <end position="377"/>
    </location>
</feature>
<evidence type="ECO:0000256" key="5">
    <source>
        <dbReference type="ARBA" id="ARBA00022553"/>
    </source>
</evidence>
<dbReference type="KEGG" id="csg:Cylst_2468"/>
<keyword evidence="10 12" id="KW-0472">Membrane</keyword>
<evidence type="ECO:0000313" key="14">
    <source>
        <dbReference type="EMBL" id="AFZ24683.1"/>
    </source>
</evidence>
<dbReference type="CDD" id="cd12912">
    <property type="entry name" value="PDC2_MCP_like"/>
    <property type="match status" value="1"/>
</dbReference>
<evidence type="ECO:0000259" key="13">
    <source>
        <dbReference type="PROSITE" id="PS50109"/>
    </source>
</evidence>
<keyword evidence="8 12" id="KW-1133">Transmembrane helix</keyword>
<dbReference type="Gene3D" id="1.10.287.130">
    <property type="match status" value="1"/>
</dbReference>
<dbReference type="InterPro" id="IPR004358">
    <property type="entry name" value="Sig_transdc_His_kin-like_C"/>
</dbReference>
<dbReference type="OrthoDB" id="9773246at2"/>
<accession>K9WWV8</accession>
<gene>
    <name evidence="14" type="ORF">Cylst_2468</name>
</gene>
<dbReference type="PRINTS" id="PR00344">
    <property type="entry name" value="BCTRLSENSOR"/>
</dbReference>
<dbReference type="SMART" id="SM00387">
    <property type="entry name" value="HATPase_c"/>
    <property type="match status" value="1"/>
</dbReference>
<dbReference type="InterPro" id="IPR005467">
    <property type="entry name" value="His_kinase_dom"/>
</dbReference>
<evidence type="ECO:0000256" key="3">
    <source>
        <dbReference type="ARBA" id="ARBA00012438"/>
    </source>
</evidence>
<keyword evidence="11" id="KW-0175">Coiled coil</keyword>
<feature type="transmembrane region" description="Helical" evidence="12">
    <location>
        <begin position="312"/>
        <end position="334"/>
    </location>
</feature>
<dbReference type="GO" id="GO:0000155">
    <property type="term" value="F:phosphorelay sensor kinase activity"/>
    <property type="evidence" value="ECO:0007669"/>
    <property type="project" value="InterPro"/>
</dbReference>
<keyword evidence="6 12" id="KW-0812">Transmembrane</keyword>
<dbReference type="GO" id="GO:0005886">
    <property type="term" value="C:plasma membrane"/>
    <property type="evidence" value="ECO:0007669"/>
    <property type="project" value="UniProtKB-SubCell"/>
</dbReference>
<sequence>MIIDKPKKSRNLFKTWQSQTQRQMRYLATSHFASKPNLTTSLILISTTLAIGIIGITSYQVVRSLILQQLQEKALLQVRQGTDELDQWLATRSSTIQTLANTNIVSSLNWQEIEPYLQSELKRINGFFIFGLTYPDGSFYTTESINTKKNNKDRDYIQKALAGQVNISAPFIGRTTGIPAIAIAAPISQADGSVNAPIGVLFGSLKVDLVSKVVSRLRYGNNSYAFALNSKGQAIIHPNPALMSTIEKPAPSFLESTDPGLAASARRMVSKEPGIELISIDGTNKYVAHIPLKQTDWSVALVIPRENIESQLGALNLLASILGGLLLIAAIVAWRQIQLSEQAKIQVTLLSQQQKTLQQQSHELVQTLQELQKTQSQLIQREKMSSLGQLVAGVAHEINNPVSFIYSNITPAYEYTQDLFRLLQLYQQYYPHPAPEIQNEVEAIELNFLMQDLPNLLDSMKVGADRIKDIVLSLRNFSRLDEADMKAVNIHEGIDSTLMILESRLKDTTKHPTITVTKEYNDLPLVECYAGELNQVFMNILVNAIDALENANESWFVGDGQDNSHDQLPTIFIYTKLTANQQVIIGIANNGPSIPETVQQRLFEPFFTTKPVGKGTGLGLSISYQIITEKHQGKLQCISSPGKGAEFVLVIPLKQQKQQTA</sequence>
<evidence type="ECO:0000256" key="9">
    <source>
        <dbReference type="ARBA" id="ARBA00023012"/>
    </source>
</evidence>
<dbReference type="InterPro" id="IPR033479">
    <property type="entry name" value="dCache_1"/>
</dbReference>
<evidence type="ECO:0000256" key="10">
    <source>
        <dbReference type="ARBA" id="ARBA00023136"/>
    </source>
</evidence>
<dbReference type="InterPro" id="IPR029151">
    <property type="entry name" value="Sensor-like_sf"/>
</dbReference>
<dbReference type="PROSITE" id="PS50109">
    <property type="entry name" value="HIS_KIN"/>
    <property type="match status" value="1"/>
</dbReference>
<feature type="transmembrane region" description="Helical" evidence="12">
    <location>
        <begin position="42"/>
        <end position="62"/>
    </location>
</feature>
<evidence type="ECO:0000256" key="6">
    <source>
        <dbReference type="ARBA" id="ARBA00022692"/>
    </source>
</evidence>
<evidence type="ECO:0000256" key="8">
    <source>
        <dbReference type="ARBA" id="ARBA00022989"/>
    </source>
</evidence>
<dbReference type="Pfam" id="PF02518">
    <property type="entry name" value="HATPase_c"/>
    <property type="match status" value="1"/>
</dbReference>
<evidence type="ECO:0000313" key="15">
    <source>
        <dbReference type="Proteomes" id="UP000010475"/>
    </source>
</evidence>
<evidence type="ECO:0000256" key="4">
    <source>
        <dbReference type="ARBA" id="ARBA00022475"/>
    </source>
</evidence>
<dbReference type="SUPFAM" id="SSF55874">
    <property type="entry name" value="ATPase domain of HSP90 chaperone/DNA topoisomerase II/histidine kinase"/>
    <property type="match status" value="1"/>
</dbReference>
<dbReference type="eggNOG" id="COG4191">
    <property type="taxonomic scope" value="Bacteria"/>
</dbReference>
<dbReference type="CDD" id="cd00082">
    <property type="entry name" value="HisKA"/>
    <property type="match status" value="1"/>
</dbReference>
<evidence type="ECO:0000256" key="1">
    <source>
        <dbReference type="ARBA" id="ARBA00000085"/>
    </source>
</evidence>